<name>A0ABP4L373_9ACTN</name>
<reference evidence="3" key="1">
    <citation type="journal article" date="2019" name="Int. J. Syst. Evol. Microbiol.">
        <title>The Global Catalogue of Microorganisms (GCM) 10K type strain sequencing project: providing services to taxonomists for standard genome sequencing and annotation.</title>
        <authorList>
            <consortium name="The Broad Institute Genomics Platform"/>
            <consortium name="The Broad Institute Genome Sequencing Center for Infectious Disease"/>
            <person name="Wu L."/>
            <person name="Ma J."/>
        </authorList>
    </citation>
    <scope>NUCLEOTIDE SEQUENCE [LARGE SCALE GENOMIC DNA]</scope>
    <source>
        <strain evidence="3">JCM 15481</strain>
    </source>
</reference>
<organism evidence="2 3">
    <name type="scientific">Streptomyces synnematoformans</name>
    <dbReference type="NCBI Taxonomy" id="415721"/>
    <lineage>
        <taxon>Bacteria</taxon>
        <taxon>Bacillati</taxon>
        <taxon>Actinomycetota</taxon>
        <taxon>Actinomycetes</taxon>
        <taxon>Kitasatosporales</taxon>
        <taxon>Streptomycetaceae</taxon>
        <taxon>Streptomyces</taxon>
    </lineage>
</organism>
<gene>
    <name evidence="2" type="ORF">GCM10009802_67160</name>
</gene>
<evidence type="ECO:0000313" key="3">
    <source>
        <dbReference type="Proteomes" id="UP001500443"/>
    </source>
</evidence>
<keyword evidence="3" id="KW-1185">Reference proteome</keyword>
<dbReference type="Proteomes" id="UP001500443">
    <property type="component" value="Unassembled WGS sequence"/>
</dbReference>
<sequence>MASVLPSDIPRPEPEPPAERRSLGLAVGAVVALTAGIGLVAGAATGSWPSDGPRAQAQPGAYEVARGLWHATEVDKLFPPRLEGDGAGPGGADRVWVRVAVAPPGGCRKGLDPALGRELRRVGCEKLLRATYADETRSSVTTVGLVFTAAGAARMGRFEDRFEERELGTRPDMLPRAYGTDTGPAAGFGDEQRATWTVRVLSDAPVVLYAVTGFADGRAVAEPQPAGEAVHPTATTAPAQAGLGHDAEGIADRVERSLRKTSARATESPR</sequence>
<evidence type="ECO:0000313" key="2">
    <source>
        <dbReference type="EMBL" id="GAA1515511.1"/>
    </source>
</evidence>
<feature type="region of interest" description="Disordered" evidence="1">
    <location>
        <begin position="1"/>
        <end position="20"/>
    </location>
</feature>
<feature type="region of interest" description="Disordered" evidence="1">
    <location>
        <begin position="222"/>
        <end position="244"/>
    </location>
</feature>
<evidence type="ECO:0000256" key="1">
    <source>
        <dbReference type="SAM" id="MobiDB-lite"/>
    </source>
</evidence>
<accession>A0ABP4L373</accession>
<comment type="caution">
    <text evidence="2">The sequence shown here is derived from an EMBL/GenBank/DDBJ whole genome shotgun (WGS) entry which is preliminary data.</text>
</comment>
<feature type="compositionally biased region" description="Basic and acidic residues" evidence="1">
    <location>
        <begin position="10"/>
        <end position="20"/>
    </location>
</feature>
<dbReference type="EMBL" id="BAAAPF010000574">
    <property type="protein sequence ID" value="GAA1515511.1"/>
    <property type="molecule type" value="Genomic_DNA"/>
</dbReference>
<proteinExistence type="predicted"/>
<protein>
    <submittedName>
        <fullName evidence="2">Uncharacterized protein</fullName>
    </submittedName>
</protein>